<keyword evidence="2" id="KW-1185">Reference proteome</keyword>
<organism evidence="1 2">
    <name type="scientific">Bacteroides gallinaceum</name>
    <dbReference type="NCBI Taxonomy" id="1462571"/>
    <lineage>
        <taxon>Bacteria</taxon>
        <taxon>Pseudomonadati</taxon>
        <taxon>Bacteroidota</taxon>
        <taxon>Bacteroidia</taxon>
        <taxon>Bacteroidales</taxon>
        <taxon>Bacteroidaceae</taxon>
        <taxon>Bacteroides</taxon>
    </lineage>
</organism>
<protein>
    <submittedName>
        <fullName evidence="1">Uncharacterized protein</fullName>
    </submittedName>
</protein>
<dbReference type="Proteomes" id="UP001167871">
    <property type="component" value="Unassembled WGS sequence"/>
</dbReference>
<proteinExistence type="predicted"/>
<dbReference type="EMBL" id="JAUEII010000113">
    <property type="protein sequence ID" value="MDN0051324.1"/>
    <property type="molecule type" value="Genomic_DNA"/>
</dbReference>
<reference evidence="1" key="2">
    <citation type="submission" date="2024-05" db="EMBL/GenBank/DDBJ databases">
        <title>Identification and characterization of horizontal gene transfer across gut microbiota members of farm animals based on homology search.</title>
        <authorList>
            <person name="Schwarzerova J."/>
            <person name="Nykrynova M."/>
            <person name="Jureckova K."/>
            <person name="Cejkova D."/>
            <person name="Rychlik I."/>
        </authorList>
    </citation>
    <scope>NUCLEOTIDE SEQUENCE</scope>
    <source>
        <strain evidence="1">84_SSukc20</strain>
    </source>
</reference>
<accession>A0ABT7XB59</accession>
<evidence type="ECO:0000313" key="2">
    <source>
        <dbReference type="Proteomes" id="UP001167871"/>
    </source>
</evidence>
<sequence>MSRPVWQGNLSFGGEYTYTDRINNYVNEQGILNDDHSNIREDAVSAFVEYARRFGQVYVTSTWFLITTKTVSVSMNKAVCTTMCSLPFRLQCLWERRNFRSAILRRVSIKVQV</sequence>
<comment type="caution">
    <text evidence="1">The sequence shown here is derived from an EMBL/GenBank/DDBJ whole genome shotgun (WGS) entry which is preliminary data.</text>
</comment>
<evidence type="ECO:0000313" key="1">
    <source>
        <dbReference type="EMBL" id="MDN0051324.1"/>
    </source>
</evidence>
<name>A0ABT7XB59_9BACE</name>
<gene>
    <name evidence="1" type="ORF">QVO10_18485</name>
</gene>
<reference evidence="1" key="1">
    <citation type="submission" date="2023-06" db="EMBL/GenBank/DDBJ databases">
        <authorList>
            <person name="Zeman M."/>
            <person name="Kubasova T."/>
            <person name="Jahodarova E."/>
            <person name="Nykrynova M."/>
            <person name="Rychlik I."/>
        </authorList>
    </citation>
    <scope>NUCLEOTIDE SEQUENCE</scope>
    <source>
        <strain evidence="1">84_SSukc20</strain>
    </source>
</reference>